<accession>A0A365P820</accession>
<evidence type="ECO:0000313" key="5">
    <source>
        <dbReference type="Proteomes" id="UP000252187"/>
    </source>
</evidence>
<dbReference type="SMART" id="SM00880">
    <property type="entry name" value="CHAD"/>
    <property type="match status" value="1"/>
</dbReference>
<dbReference type="PROSITE" id="PS51708">
    <property type="entry name" value="CHAD"/>
    <property type="match status" value="1"/>
</dbReference>
<dbReference type="Proteomes" id="UP000252187">
    <property type="component" value="Unassembled WGS sequence"/>
</dbReference>
<dbReference type="InterPro" id="IPR023577">
    <property type="entry name" value="CYTH_domain"/>
</dbReference>
<organism evidence="4 5">
    <name type="scientific">Dietzia maris</name>
    <dbReference type="NCBI Taxonomy" id="37915"/>
    <lineage>
        <taxon>Bacteria</taxon>
        <taxon>Bacillati</taxon>
        <taxon>Actinomycetota</taxon>
        <taxon>Actinomycetes</taxon>
        <taxon>Mycobacteriales</taxon>
        <taxon>Dietziaceae</taxon>
        <taxon>Dietzia</taxon>
    </lineage>
</organism>
<evidence type="ECO:0000313" key="4">
    <source>
        <dbReference type="EMBL" id="RBA33237.1"/>
    </source>
</evidence>
<dbReference type="InterPro" id="IPR033469">
    <property type="entry name" value="CYTH-like_dom_sf"/>
</dbReference>
<evidence type="ECO:0000256" key="1">
    <source>
        <dbReference type="SAM" id="MobiDB-lite"/>
    </source>
</evidence>
<dbReference type="CDD" id="cd07374">
    <property type="entry name" value="CYTH-like_Pase"/>
    <property type="match status" value="1"/>
</dbReference>
<dbReference type="PANTHER" id="PTHR39339:SF1">
    <property type="entry name" value="CHAD DOMAIN-CONTAINING PROTEIN"/>
    <property type="match status" value="1"/>
</dbReference>
<feature type="compositionally biased region" description="Basic residues" evidence="1">
    <location>
        <begin position="535"/>
        <end position="556"/>
    </location>
</feature>
<dbReference type="PROSITE" id="PS51707">
    <property type="entry name" value="CYTH"/>
    <property type="match status" value="1"/>
</dbReference>
<dbReference type="Gene3D" id="1.40.20.10">
    <property type="entry name" value="CHAD domain"/>
    <property type="match status" value="1"/>
</dbReference>
<dbReference type="Gene3D" id="2.40.320.10">
    <property type="entry name" value="Hypothetical Protein Pfu-838710-001"/>
    <property type="match status" value="1"/>
</dbReference>
<evidence type="ECO:0000259" key="2">
    <source>
        <dbReference type="PROSITE" id="PS51707"/>
    </source>
</evidence>
<dbReference type="SMART" id="SM01118">
    <property type="entry name" value="CYTH"/>
    <property type="match status" value="1"/>
</dbReference>
<comment type="caution">
    <text evidence="4">The sequence shown here is derived from an EMBL/GenBank/DDBJ whole genome shotgun (WGS) entry which is preliminary data.</text>
</comment>
<dbReference type="InterPro" id="IPR038186">
    <property type="entry name" value="CHAD_dom_sf"/>
</dbReference>
<dbReference type="InterPro" id="IPR007899">
    <property type="entry name" value="CHAD_dom"/>
</dbReference>
<reference evidence="4 5" key="1">
    <citation type="submission" date="2018-06" db="EMBL/GenBank/DDBJ databases">
        <title>Whole genome sequencing of four bacterial strains from South Shetland trench revealing bio-synthetic gene clusters.</title>
        <authorList>
            <person name="Abdel-Mageed W.M."/>
            <person name="Lehri B."/>
            <person name="Jarmusch S.A."/>
            <person name="Miranda K."/>
            <person name="Goodfellow M."/>
            <person name="Jaspars M."/>
            <person name="Karlyshev A.V."/>
        </authorList>
    </citation>
    <scope>NUCLEOTIDE SEQUENCE [LARGE SCALE GENOMIC DNA]</scope>
    <source>
        <strain evidence="4 5">SST1</strain>
    </source>
</reference>
<dbReference type="PANTHER" id="PTHR39339">
    <property type="entry name" value="SLR1444 PROTEIN"/>
    <property type="match status" value="1"/>
</dbReference>
<feature type="domain" description="CYTH" evidence="2">
    <location>
        <begin position="6"/>
        <end position="209"/>
    </location>
</feature>
<gene>
    <name evidence="4" type="ORF">DQ226_13455</name>
</gene>
<dbReference type="SUPFAM" id="SSF55154">
    <property type="entry name" value="CYTH-like phosphatases"/>
    <property type="match status" value="1"/>
</dbReference>
<proteinExistence type="predicted"/>
<dbReference type="EMBL" id="QNTT01000041">
    <property type="protein sequence ID" value="RBA33237.1"/>
    <property type="molecule type" value="Genomic_DNA"/>
</dbReference>
<evidence type="ECO:0000259" key="3">
    <source>
        <dbReference type="PROSITE" id="PS51708"/>
    </source>
</evidence>
<feature type="domain" description="CHAD" evidence="3">
    <location>
        <begin position="210"/>
        <end position="524"/>
    </location>
</feature>
<dbReference type="Pfam" id="PF01928">
    <property type="entry name" value="CYTH"/>
    <property type="match status" value="1"/>
</dbReference>
<dbReference type="Pfam" id="PF05235">
    <property type="entry name" value="CHAD"/>
    <property type="match status" value="1"/>
</dbReference>
<feature type="region of interest" description="Disordered" evidence="1">
    <location>
        <begin position="528"/>
        <end position="556"/>
    </location>
</feature>
<dbReference type="AlphaFoldDB" id="A0A365P820"/>
<name>A0A365P820_9ACTN</name>
<sequence length="556" mass="60977">MTINETVEVESKFEVDEHTPLPTVDALAPLVADVPVEHQLSATYYDTADLSLTRHKVTLRRRTGGDDEGWHLKLPDRAGRVELQAPLGDGDPRDDVVPAELVSAVAGLVRRRTLEPVARIDNRRQVLTLRDPDGAAVIEFCDDRVSTESFVAGGSTAGWREWETELVDPARPDAHDLLATVAAACADAGAHASSSSSKLARTIGPLPDLYERGVSPVRDALVQDLQQLLDHDPAARRVTVVGVHQMRVAVRGLRSTISSYADELGAETAGTDIDPAALLAELKELAAVLGKARDIQVVDQRLGELAADYPEDVVTARTRHLLRTELDFEEQRAGERVTAALLSDRYLDVVDRLHELVRVAGTGPAAVGGGASSKGGAPSKGGRKRREAEETLLRGVDRQFSKFTKVRTRTERDLDSLDLTLAQREELTHVVRKRAKALRRNVSAVPNTEDLTVAPLRTACDRLHTVLGEVQDSVTTRQWIRRIARRAEFAGESTFGLGVLFEHERAFSERTLEGFESDAAAVTAAYRELSESRRAARRRRKKKDKKKSGKKKGGKK</sequence>
<feature type="region of interest" description="Disordered" evidence="1">
    <location>
        <begin position="364"/>
        <end position="387"/>
    </location>
</feature>
<protein>
    <submittedName>
        <fullName evidence="4">CHAD domain-containing protein</fullName>
    </submittedName>
</protein>